<accession>A0ACA9NZR2</accession>
<comment type="caution">
    <text evidence="1">The sequence shown here is derived from an EMBL/GenBank/DDBJ whole genome shotgun (WGS) entry which is preliminary data.</text>
</comment>
<evidence type="ECO:0000313" key="1">
    <source>
        <dbReference type="EMBL" id="CAG8676830.1"/>
    </source>
</evidence>
<gene>
    <name evidence="1" type="ORF">ACOLOM_LOCUS9172</name>
</gene>
<dbReference type="Proteomes" id="UP000789525">
    <property type="component" value="Unassembled WGS sequence"/>
</dbReference>
<proteinExistence type="predicted"/>
<evidence type="ECO:0000313" key="2">
    <source>
        <dbReference type="Proteomes" id="UP000789525"/>
    </source>
</evidence>
<dbReference type="EMBL" id="CAJVPT010025846">
    <property type="protein sequence ID" value="CAG8676830.1"/>
    <property type="molecule type" value="Genomic_DNA"/>
</dbReference>
<protein>
    <submittedName>
        <fullName evidence="1">4512_t:CDS:1</fullName>
    </submittedName>
</protein>
<organism evidence="1 2">
    <name type="scientific">Acaulospora colombiana</name>
    <dbReference type="NCBI Taxonomy" id="27376"/>
    <lineage>
        <taxon>Eukaryota</taxon>
        <taxon>Fungi</taxon>
        <taxon>Fungi incertae sedis</taxon>
        <taxon>Mucoromycota</taxon>
        <taxon>Glomeromycotina</taxon>
        <taxon>Glomeromycetes</taxon>
        <taxon>Diversisporales</taxon>
        <taxon>Acaulosporaceae</taxon>
        <taxon>Acaulospora</taxon>
    </lineage>
</organism>
<reference evidence="1" key="1">
    <citation type="submission" date="2021-06" db="EMBL/GenBank/DDBJ databases">
        <authorList>
            <person name="Kallberg Y."/>
            <person name="Tangrot J."/>
            <person name="Rosling A."/>
        </authorList>
    </citation>
    <scope>NUCLEOTIDE SEQUENCE</scope>
    <source>
        <strain evidence="1">CL356</strain>
    </source>
</reference>
<keyword evidence="2" id="KW-1185">Reference proteome</keyword>
<name>A0ACA9NZR2_9GLOM</name>
<sequence>MTLTLGLDDHKRVALTWISHPHDWLSTPTSSTTSSPRNEPSCRKLHGLSFEEILSSGAFMNAPAAFLVENQVKIRS</sequence>